<dbReference type="AlphaFoldDB" id="A0A1I5CJS1"/>
<reference evidence="2 3" key="1">
    <citation type="submission" date="2016-10" db="EMBL/GenBank/DDBJ databases">
        <authorList>
            <person name="de Groot N.N."/>
        </authorList>
    </citation>
    <scope>NUCLEOTIDE SEQUENCE [LARGE SCALE GENOMIC DNA]</scope>
    <source>
        <strain evidence="2 3">CGMCC 4.1877</strain>
    </source>
</reference>
<keyword evidence="2" id="KW-0808">Transferase</keyword>
<feature type="domain" description="DUF3492" evidence="1">
    <location>
        <begin position="1"/>
        <end position="268"/>
    </location>
</feature>
<dbReference type="EMBL" id="FOUY01000023">
    <property type="protein sequence ID" value="SFN87270.1"/>
    <property type="molecule type" value="Genomic_DNA"/>
</dbReference>
<evidence type="ECO:0000313" key="2">
    <source>
        <dbReference type="EMBL" id="SFN87270.1"/>
    </source>
</evidence>
<proteinExistence type="predicted"/>
<name>A0A1I5CJS1_PSUAM</name>
<keyword evidence="3" id="KW-1185">Reference proteome</keyword>
<dbReference type="RefSeq" id="WP_177238617.1">
    <property type="nucleotide sequence ID" value="NZ_FOUY01000023.1"/>
</dbReference>
<dbReference type="PANTHER" id="PTHR12526:SF636">
    <property type="entry name" value="BLL3647 PROTEIN"/>
    <property type="match status" value="1"/>
</dbReference>
<dbReference type="Pfam" id="PF13692">
    <property type="entry name" value="Glyco_trans_1_4"/>
    <property type="match status" value="1"/>
</dbReference>
<dbReference type="InterPro" id="IPR022622">
    <property type="entry name" value="DUF3492"/>
</dbReference>
<protein>
    <submittedName>
        <fullName evidence="2">Glycosyltransferase involved in cell wall bisynthesis</fullName>
    </submittedName>
</protein>
<dbReference type="Pfam" id="PF11997">
    <property type="entry name" value="DUF3492"/>
    <property type="match status" value="1"/>
</dbReference>
<gene>
    <name evidence="2" type="ORF">SAMN05216207_102346</name>
</gene>
<dbReference type="Gene3D" id="3.40.50.2000">
    <property type="entry name" value="Glycogen Phosphorylase B"/>
    <property type="match status" value="2"/>
</dbReference>
<dbReference type="PANTHER" id="PTHR12526">
    <property type="entry name" value="GLYCOSYLTRANSFERASE"/>
    <property type="match status" value="1"/>
</dbReference>
<evidence type="ECO:0000313" key="3">
    <source>
        <dbReference type="Proteomes" id="UP000199614"/>
    </source>
</evidence>
<evidence type="ECO:0000259" key="1">
    <source>
        <dbReference type="Pfam" id="PF11997"/>
    </source>
</evidence>
<dbReference type="InterPro" id="IPR047691">
    <property type="entry name" value="PelF-like"/>
</dbReference>
<dbReference type="SUPFAM" id="SSF53756">
    <property type="entry name" value="UDP-Glycosyltransferase/glycogen phosphorylase"/>
    <property type="match status" value="1"/>
</dbReference>
<dbReference type="Proteomes" id="UP000199614">
    <property type="component" value="Unassembled WGS sequence"/>
</dbReference>
<dbReference type="STRING" id="260086.SAMN05216207_102346"/>
<sequence>MTIGMITEGTYPIGAGGVSQWCDLLLRRLPDIDFEVLALSGSGRERPVYDLPGNVSALHRLGLWGATPAVRRPTAPQRRRILAAYEELVEAVLADDHFAAVRFEKALRELRELARQVELTRCLRSQACVEVFLGVWQRRMDLGAESGPGRLTLADALSATDIVEHYLRPLHLPPLDVDVVHATANGPATMIGLLNKWERGTPVIVSEHGVYLRERIMWLRGTGDGRALRTVLVRFFVRLTELGYRLADRILPVSDFNGRWAVRAGAPRRNVRTVYNGIDPEEFPPAGREPEQPTLVFAGRIDPLKDLETLLRAFALVRGRVPGARLRLFGGVPSGNEAYAERCATLAADLGIADAAIFEGPVSPVRTAYAAGHVTVLSSLSEGLPLSVLEAAMSGRPTVATDVGGMAEAVGRGGLVVPARDPRALADACTRLLLDDRLRRRLADLGRRRALEEFTVDRMVGDFRAIYRDVVPGHEEPETAVTGAVSRVGQA</sequence>
<organism evidence="2 3">
    <name type="scientific">Pseudonocardia ammonioxydans</name>
    <dbReference type="NCBI Taxonomy" id="260086"/>
    <lineage>
        <taxon>Bacteria</taxon>
        <taxon>Bacillati</taxon>
        <taxon>Actinomycetota</taxon>
        <taxon>Actinomycetes</taxon>
        <taxon>Pseudonocardiales</taxon>
        <taxon>Pseudonocardiaceae</taxon>
        <taxon>Pseudonocardia</taxon>
    </lineage>
</organism>
<accession>A0A1I5CJS1</accession>
<dbReference type="NCBIfam" id="NF038011">
    <property type="entry name" value="PelF"/>
    <property type="match status" value="1"/>
</dbReference>
<dbReference type="GO" id="GO:0016757">
    <property type="term" value="F:glycosyltransferase activity"/>
    <property type="evidence" value="ECO:0007669"/>
    <property type="project" value="TreeGrafter"/>
</dbReference>